<dbReference type="GeneID" id="54463460"/>
<keyword evidence="3" id="KW-1185">Reference proteome</keyword>
<reference evidence="4" key="2">
    <citation type="submission" date="2020-04" db="EMBL/GenBank/DDBJ databases">
        <authorList>
            <consortium name="NCBI Genome Project"/>
        </authorList>
    </citation>
    <scope>NUCLEOTIDE SEQUENCE</scope>
    <source>
        <strain evidence="4">CBS 304.34</strain>
    </source>
</reference>
<feature type="compositionally biased region" description="Polar residues" evidence="1">
    <location>
        <begin position="55"/>
        <end position="67"/>
    </location>
</feature>
<dbReference type="Proteomes" id="UP000504636">
    <property type="component" value="Unplaced"/>
</dbReference>
<evidence type="ECO:0000313" key="4">
    <source>
        <dbReference type="RefSeq" id="XP_033568755.1"/>
    </source>
</evidence>
<evidence type="ECO:0000313" key="2">
    <source>
        <dbReference type="EMBL" id="KAF2801791.1"/>
    </source>
</evidence>
<protein>
    <submittedName>
        <fullName evidence="2 4">Uncharacterized protein</fullName>
    </submittedName>
</protein>
<dbReference type="AlphaFoldDB" id="A0A6A6XZ05"/>
<feature type="region of interest" description="Disordered" evidence="1">
    <location>
        <begin position="38"/>
        <end position="67"/>
    </location>
</feature>
<reference evidence="4" key="3">
    <citation type="submission" date="2025-04" db="UniProtKB">
        <authorList>
            <consortium name="RefSeq"/>
        </authorList>
    </citation>
    <scope>IDENTIFICATION</scope>
    <source>
        <strain evidence="4">CBS 304.34</strain>
    </source>
</reference>
<organism evidence="2">
    <name type="scientific">Mytilinidion resinicola</name>
    <dbReference type="NCBI Taxonomy" id="574789"/>
    <lineage>
        <taxon>Eukaryota</taxon>
        <taxon>Fungi</taxon>
        <taxon>Dikarya</taxon>
        <taxon>Ascomycota</taxon>
        <taxon>Pezizomycotina</taxon>
        <taxon>Dothideomycetes</taxon>
        <taxon>Pleosporomycetidae</taxon>
        <taxon>Mytilinidiales</taxon>
        <taxon>Mytilinidiaceae</taxon>
        <taxon>Mytilinidion</taxon>
    </lineage>
</organism>
<sequence length="340" mass="38795">MPHKLDPPKWNVTHFDFDVAQESTQNAPDTIERSDVSNQNRHQGLGHATSPVLGGTNQLKAENSKTHNSQVHEVQSVSNSRTNQLVCLHAAIRELKEQKKRRNEFLKKFGGDEQFCKDTTALAAKISHMDYTLGFAGEKFTDEIVRNFLDEATSLVVTQKQVIGEPERAATQRVLYDCREMEAVSASFIKGAKWKAEDQRLQQRRLPPSQLETYDDRFQRLCDTLKELQEDIARRNLLIGAYDFAFQYRSRAIIVKSNINMLIRRVSLAGENVAEDELNRLLADALELVSTKRSDFLPERPAMNIAHQFSDVKWQEARREGPDSPPVSPRTVLCLNVSRY</sequence>
<accession>A0A6A6XZ05</accession>
<evidence type="ECO:0000313" key="3">
    <source>
        <dbReference type="Proteomes" id="UP000504636"/>
    </source>
</evidence>
<proteinExistence type="predicted"/>
<evidence type="ECO:0000256" key="1">
    <source>
        <dbReference type="SAM" id="MobiDB-lite"/>
    </source>
</evidence>
<dbReference type="OrthoDB" id="10446667at2759"/>
<name>A0A6A6XZ05_9PEZI</name>
<dbReference type="EMBL" id="MU003727">
    <property type="protein sequence ID" value="KAF2801791.1"/>
    <property type="molecule type" value="Genomic_DNA"/>
</dbReference>
<reference evidence="2 4" key="1">
    <citation type="journal article" date="2020" name="Stud. Mycol.">
        <title>101 Dothideomycetes genomes: a test case for predicting lifestyles and emergence of pathogens.</title>
        <authorList>
            <person name="Haridas S."/>
            <person name="Albert R."/>
            <person name="Binder M."/>
            <person name="Bloem J."/>
            <person name="Labutti K."/>
            <person name="Salamov A."/>
            <person name="Andreopoulos B."/>
            <person name="Baker S."/>
            <person name="Barry K."/>
            <person name="Bills G."/>
            <person name="Bluhm B."/>
            <person name="Cannon C."/>
            <person name="Castanera R."/>
            <person name="Culley D."/>
            <person name="Daum C."/>
            <person name="Ezra D."/>
            <person name="Gonzalez J."/>
            <person name="Henrissat B."/>
            <person name="Kuo A."/>
            <person name="Liang C."/>
            <person name="Lipzen A."/>
            <person name="Lutzoni F."/>
            <person name="Magnuson J."/>
            <person name="Mondo S."/>
            <person name="Nolan M."/>
            <person name="Ohm R."/>
            <person name="Pangilinan J."/>
            <person name="Park H.-J."/>
            <person name="Ramirez L."/>
            <person name="Alfaro M."/>
            <person name="Sun H."/>
            <person name="Tritt A."/>
            <person name="Yoshinaga Y."/>
            <person name="Zwiers L.-H."/>
            <person name="Turgeon B."/>
            <person name="Goodwin S."/>
            <person name="Spatafora J."/>
            <person name="Crous P."/>
            <person name="Grigoriev I."/>
        </authorList>
    </citation>
    <scope>NUCLEOTIDE SEQUENCE</scope>
    <source>
        <strain evidence="2 4">CBS 304.34</strain>
    </source>
</reference>
<dbReference type="RefSeq" id="XP_033568755.1">
    <property type="nucleotide sequence ID" value="XM_033722567.1"/>
</dbReference>
<gene>
    <name evidence="2 4" type="ORF">BDZ99DRAFT_483343</name>
</gene>